<keyword evidence="3" id="KW-1185">Reference proteome</keyword>
<dbReference type="AlphaFoldDB" id="A0A1Q3D2H1"/>
<dbReference type="OrthoDB" id="1845088at2759"/>
<organism evidence="2 3">
    <name type="scientific">Cephalotus follicularis</name>
    <name type="common">Albany pitcher plant</name>
    <dbReference type="NCBI Taxonomy" id="3775"/>
    <lineage>
        <taxon>Eukaryota</taxon>
        <taxon>Viridiplantae</taxon>
        <taxon>Streptophyta</taxon>
        <taxon>Embryophyta</taxon>
        <taxon>Tracheophyta</taxon>
        <taxon>Spermatophyta</taxon>
        <taxon>Magnoliopsida</taxon>
        <taxon>eudicotyledons</taxon>
        <taxon>Gunneridae</taxon>
        <taxon>Pentapetalae</taxon>
        <taxon>rosids</taxon>
        <taxon>fabids</taxon>
        <taxon>Oxalidales</taxon>
        <taxon>Cephalotaceae</taxon>
        <taxon>Cephalotus</taxon>
    </lineage>
</organism>
<dbReference type="PANTHER" id="PTHR47481:SF2">
    <property type="entry name" value="RETROTRANSPOSON GAG DOMAIN-CONTAINING PROTEIN"/>
    <property type="match status" value="1"/>
</dbReference>
<feature type="region of interest" description="Disordered" evidence="1">
    <location>
        <begin position="119"/>
        <end position="157"/>
    </location>
</feature>
<protein>
    <submittedName>
        <fullName evidence="2">UBN2 domain-containing protein</fullName>
    </submittedName>
</protein>
<dbReference type="EMBL" id="BDDD01004002">
    <property type="protein sequence ID" value="GAV86687.1"/>
    <property type="molecule type" value="Genomic_DNA"/>
</dbReference>
<dbReference type="InParanoid" id="A0A1Q3D2H1"/>
<name>A0A1Q3D2H1_CEPFO</name>
<dbReference type="Pfam" id="PF14223">
    <property type="entry name" value="Retrotran_gag_2"/>
    <property type="match status" value="1"/>
</dbReference>
<dbReference type="PANTHER" id="PTHR47481">
    <property type="match status" value="1"/>
</dbReference>
<gene>
    <name evidence="2" type="ORF">CFOL_v3_30114</name>
</gene>
<reference evidence="3" key="1">
    <citation type="submission" date="2016-04" db="EMBL/GenBank/DDBJ databases">
        <title>Cephalotus genome sequencing.</title>
        <authorList>
            <person name="Fukushima K."/>
            <person name="Hasebe M."/>
            <person name="Fang X."/>
        </authorList>
    </citation>
    <scope>NUCLEOTIDE SEQUENCE [LARGE SCALE GENOMIC DNA]</scope>
    <source>
        <strain evidence="3">cv. St1</strain>
    </source>
</reference>
<sequence>MELWTALKEPFSQAFEAREFELHSKLQYHHKTESMTITEYLSEFKSIFDQLNSVGTRQEESLSPPHMKLGSAYEAFSTTMLKPPVPSYSEIIPLLHSHELRNINNKSAAVNQSMAFYTNTNNKGKNRGNSNSFSSKGRGFSQTALGLHKTIPTTSRQ</sequence>
<comment type="caution">
    <text evidence="2">The sequence shown here is derived from an EMBL/GenBank/DDBJ whole genome shotgun (WGS) entry which is preliminary data.</text>
</comment>
<evidence type="ECO:0000256" key="1">
    <source>
        <dbReference type="SAM" id="MobiDB-lite"/>
    </source>
</evidence>
<evidence type="ECO:0000313" key="2">
    <source>
        <dbReference type="EMBL" id="GAV86687.1"/>
    </source>
</evidence>
<feature type="compositionally biased region" description="Low complexity" evidence="1">
    <location>
        <begin position="121"/>
        <end position="141"/>
    </location>
</feature>
<evidence type="ECO:0000313" key="3">
    <source>
        <dbReference type="Proteomes" id="UP000187406"/>
    </source>
</evidence>
<accession>A0A1Q3D2H1</accession>
<dbReference type="Proteomes" id="UP000187406">
    <property type="component" value="Unassembled WGS sequence"/>
</dbReference>
<proteinExistence type="predicted"/>